<dbReference type="STRING" id="1442369.A0A0D2H4Y4"/>
<dbReference type="PROSITE" id="PS00175">
    <property type="entry name" value="PG_MUTASE"/>
    <property type="match status" value="1"/>
</dbReference>
<dbReference type="GO" id="GO:0043456">
    <property type="term" value="P:regulation of pentose-phosphate shunt"/>
    <property type="evidence" value="ECO:0007669"/>
    <property type="project" value="TreeGrafter"/>
</dbReference>
<evidence type="ECO:0000256" key="2">
    <source>
        <dbReference type="PIRSR" id="PIRSR613078-1"/>
    </source>
</evidence>
<dbReference type="PANTHER" id="PTHR46517:SF1">
    <property type="entry name" value="FRUCTOSE-2,6-BISPHOSPHATASE TIGAR"/>
    <property type="match status" value="1"/>
</dbReference>
<dbReference type="InterPro" id="IPR013078">
    <property type="entry name" value="His_Pase_superF_clade-1"/>
</dbReference>
<dbReference type="InterPro" id="IPR001345">
    <property type="entry name" value="PG/BPGM_mutase_AS"/>
</dbReference>
<dbReference type="GO" id="GO:0005829">
    <property type="term" value="C:cytosol"/>
    <property type="evidence" value="ECO:0007669"/>
    <property type="project" value="TreeGrafter"/>
</dbReference>
<gene>
    <name evidence="4" type="ORF">Z518_06330</name>
</gene>
<evidence type="ECO:0000256" key="3">
    <source>
        <dbReference type="PIRSR" id="PIRSR613078-2"/>
    </source>
</evidence>
<feature type="active site" description="Tele-phosphohistidine intermediate" evidence="2">
    <location>
        <position position="8"/>
    </location>
</feature>
<dbReference type="SMART" id="SM00855">
    <property type="entry name" value="PGAM"/>
    <property type="match status" value="1"/>
</dbReference>
<reference evidence="4 5" key="1">
    <citation type="submission" date="2015-01" db="EMBL/GenBank/DDBJ databases">
        <title>The Genome Sequence of Rhinocladiella mackenzie CBS 650.93.</title>
        <authorList>
            <consortium name="The Broad Institute Genomics Platform"/>
            <person name="Cuomo C."/>
            <person name="de Hoog S."/>
            <person name="Gorbushina A."/>
            <person name="Stielow B."/>
            <person name="Teixiera M."/>
            <person name="Abouelleil A."/>
            <person name="Chapman S.B."/>
            <person name="Priest M."/>
            <person name="Young S.K."/>
            <person name="Wortman J."/>
            <person name="Nusbaum C."/>
            <person name="Birren B."/>
        </authorList>
    </citation>
    <scope>NUCLEOTIDE SEQUENCE [LARGE SCALE GENOMIC DNA]</scope>
    <source>
        <strain evidence="4 5">CBS 650.93</strain>
    </source>
</reference>
<evidence type="ECO:0000256" key="1">
    <source>
        <dbReference type="ARBA" id="ARBA00022801"/>
    </source>
</evidence>
<dbReference type="InterPro" id="IPR029033">
    <property type="entry name" value="His_PPase_superfam"/>
</dbReference>
<feature type="binding site" evidence="3">
    <location>
        <begin position="7"/>
        <end position="14"/>
    </location>
    <ligand>
        <name>substrate</name>
    </ligand>
</feature>
<dbReference type="Gene3D" id="3.40.50.1240">
    <property type="entry name" value="Phosphoglycerate mutase-like"/>
    <property type="match status" value="1"/>
</dbReference>
<keyword evidence="1" id="KW-0378">Hydrolase</keyword>
<dbReference type="Proteomes" id="UP000053617">
    <property type="component" value="Unassembled WGS sequence"/>
</dbReference>
<proteinExistence type="predicted"/>
<feature type="active site" description="Proton donor/acceptor" evidence="2">
    <location>
        <position position="93"/>
    </location>
</feature>
<dbReference type="GO" id="GO:0004331">
    <property type="term" value="F:fructose-2,6-bisphosphate 2-phosphatase activity"/>
    <property type="evidence" value="ECO:0007669"/>
    <property type="project" value="TreeGrafter"/>
</dbReference>
<dbReference type="CDD" id="cd07067">
    <property type="entry name" value="HP_PGM_like"/>
    <property type="match status" value="1"/>
</dbReference>
<dbReference type="GO" id="GO:0045820">
    <property type="term" value="P:negative regulation of glycolytic process"/>
    <property type="evidence" value="ECO:0007669"/>
    <property type="project" value="TreeGrafter"/>
</dbReference>
<evidence type="ECO:0008006" key="6">
    <source>
        <dbReference type="Google" id="ProtNLM"/>
    </source>
</evidence>
<evidence type="ECO:0000313" key="4">
    <source>
        <dbReference type="EMBL" id="KIX05458.1"/>
    </source>
</evidence>
<sequence length="303" mass="33822">MHLFLVRHGETEHNIAGLLAGVSDSRLTNHGVAQTQRLGRYLTTHRNLRFTRIYASDLQRAYMTAEELQRHQAAKSIGEQRVPEVVKLELLREQDFGSLELAPWTSRRAQHAFDPHVPNQEDPSFRPQETAESMQSRADSFLADFILPLLATYPDDAQDTVQECVAVVSHGLFLSVLWQSLLSKFNAHRVTLGPNVEILRYGRPLEYLPAWNNTAFLELTIHRVPTKSTTSRKIEPAVGNQRILLPLSGHSMTVHVINGKDHLLDLKRAPGGLGSSPYDARQKSLDGFFKGPKCGGPGSKGIP</sequence>
<name>A0A0D2H4Y4_9EURO</name>
<dbReference type="InterPro" id="IPR051695">
    <property type="entry name" value="Phosphoglycerate_Mutase"/>
</dbReference>
<dbReference type="HOGENOM" id="CLU_033323_0_1_1"/>
<accession>A0A0D2H4Y4</accession>
<organism evidence="4 5">
    <name type="scientific">Rhinocladiella mackenziei CBS 650.93</name>
    <dbReference type="NCBI Taxonomy" id="1442369"/>
    <lineage>
        <taxon>Eukaryota</taxon>
        <taxon>Fungi</taxon>
        <taxon>Dikarya</taxon>
        <taxon>Ascomycota</taxon>
        <taxon>Pezizomycotina</taxon>
        <taxon>Eurotiomycetes</taxon>
        <taxon>Chaetothyriomycetidae</taxon>
        <taxon>Chaetothyriales</taxon>
        <taxon>Herpotrichiellaceae</taxon>
        <taxon>Rhinocladiella</taxon>
    </lineage>
</organism>
<dbReference type="RefSeq" id="XP_013272594.1">
    <property type="nucleotide sequence ID" value="XM_013417140.1"/>
</dbReference>
<feature type="binding site" evidence="3">
    <location>
        <position position="60"/>
    </location>
    <ligand>
        <name>substrate</name>
    </ligand>
</feature>
<dbReference type="Pfam" id="PF00300">
    <property type="entry name" value="His_Phos_1"/>
    <property type="match status" value="1"/>
</dbReference>
<keyword evidence="5" id="KW-1185">Reference proteome</keyword>
<dbReference type="AlphaFoldDB" id="A0A0D2H4Y4"/>
<dbReference type="GeneID" id="25294401"/>
<dbReference type="EMBL" id="KN847478">
    <property type="protein sequence ID" value="KIX05458.1"/>
    <property type="molecule type" value="Genomic_DNA"/>
</dbReference>
<protein>
    <recommendedName>
        <fullName evidence="6">Phosphoglycerate mutase-like protein</fullName>
    </recommendedName>
</protein>
<dbReference type="VEuPathDB" id="FungiDB:Z518_06330"/>
<evidence type="ECO:0000313" key="5">
    <source>
        <dbReference type="Proteomes" id="UP000053617"/>
    </source>
</evidence>
<dbReference type="OrthoDB" id="354304at2759"/>
<dbReference type="PANTHER" id="PTHR46517">
    <property type="entry name" value="FRUCTOSE-2,6-BISPHOSPHATASE TIGAR"/>
    <property type="match status" value="1"/>
</dbReference>
<dbReference type="SUPFAM" id="SSF53254">
    <property type="entry name" value="Phosphoglycerate mutase-like"/>
    <property type="match status" value="1"/>
</dbReference>